<reference evidence="1" key="1">
    <citation type="submission" date="2023-03" db="EMBL/GenBank/DDBJ databases">
        <title>Massive genome expansion in bonnet fungi (Mycena s.s.) driven by repeated elements and novel gene families across ecological guilds.</title>
        <authorList>
            <consortium name="Lawrence Berkeley National Laboratory"/>
            <person name="Harder C.B."/>
            <person name="Miyauchi S."/>
            <person name="Viragh M."/>
            <person name="Kuo A."/>
            <person name="Thoen E."/>
            <person name="Andreopoulos B."/>
            <person name="Lu D."/>
            <person name="Skrede I."/>
            <person name="Drula E."/>
            <person name="Henrissat B."/>
            <person name="Morin E."/>
            <person name="Kohler A."/>
            <person name="Barry K."/>
            <person name="LaButti K."/>
            <person name="Morin E."/>
            <person name="Salamov A."/>
            <person name="Lipzen A."/>
            <person name="Mereny Z."/>
            <person name="Hegedus B."/>
            <person name="Baldrian P."/>
            <person name="Stursova M."/>
            <person name="Weitz H."/>
            <person name="Taylor A."/>
            <person name="Grigoriev I.V."/>
            <person name="Nagy L.G."/>
            <person name="Martin F."/>
            <person name="Kauserud H."/>
        </authorList>
    </citation>
    <scope>NUCLEOTIDE SEQUENCE</scope>
    <source>
        <strain evidence="1">CBHHK200</strain>
    </source>
</reference>
<evidence type="ECO:0000313" key="2">
    <source>
        <dbReference type="Proteomes" id="UP001218188"/>
    </source>
</evidence>
<accession>A0AAD6SE62</accession>
<gene>
    <name evidence="1" type="ORF">C8F04DRAFT_1191784</name>
</gene>
<protein>
    <submittedName>
        <fullName evidence="1">Uncharacterized protein</fullName>
    </submittedName>
</protein>
<sequence length="203" mass="22496">MRCRVLSSCGAQSEDLIAVLFGCITYVGAKLGLTVVRLQAFIISHREPRFNSCVAAEREVKEKSEKLGKPNFQEGIPLAYGRGLGVEPRSGDFTEWPTVCPTSALVVAVRVQPAPEPNTAFRFSVHASSRNMEPELNPEPKAPEATLDAIEETRFFIPEKAELYSGSNPFERRTEPERRFRVGVWALAEPNTAFEFGVRGNVP</sequence>
<dbReference type="Proteomes" id="UP001218188">
    <property type="component" value="Unassembled WGS sequence"/>
</dbReference>
<evidence type="ECO:0000313" key="1">
    <source>
        <dbReference type="EMBL" id="KAJ7025091.1"/>
    </source>
</evidence>
<dbReference type="EMBL" id="JARJCM010000159">
    <property type="protein sequence ID" value="KAJ7025091.1"/>
    <property type="molecule type" value="Genomic_DNA"/>
</dbReference>
<comment type="caution">
    <text evidence="1">The sequence shown here is derived from an EMBL/GenBank/DDBJ whole genome shotgun (WGS) entry which is preliminary data.</text>
</comment>
<keyword evidence="2" id="KW-1185">Reference proteome</keyword>
<dbReference type="AlphaFoldDB" id="A0AAD6SE62"/>
<proteinExistence type="predicted"/>
<name>A0AAD6SE62_9AGAR</name>
<organism evidence="1 2">
    <name type="scientific">Mycena alexandri</name>
    <dbReference type="NCBI Taxonomy" id="1745969"/>
    <lineage>
        <taxon>Eukaryota</taxon>
        <taxon>Fungi</taxon>
        <taxon>Dikarya</taxon>
        <taxon>Basidiomycota</taxon>
        <taxon>Agaricomycotina</taxon>
        <taxon>Agaricomycetes</taxon>
        <taxon>Agaricomycetidae</taxon>
        <taxon>Agaricales</taxon>
        <taxon>Marasmiineae</taxon>
        <taxon>Mycenaceae</taxon>
        <taxon>Mycena</taxon>
    </lineage>
</organism>